<dbReference type="SUPFAM" id="SSF52540">
    <property type="entry name" value="P-loop containing nucleoside triphosphate hydrolases"/>
    <property type="match status" value="1"/>
</dbReference>
<dbReference type="Pfam" id="PF00005">
    <property type="entry name" value="ABC_tran"/>
    <property type="match status" value="1"/>
</dbReference>
<dbReference type="InterPro" id="IPR017911">
    <property type="entry name" value="MacB-like_ATP-bd"/>
</dbReference>
<dbReference type="InterPro" id="IPR003439">
    <property type="entry name" value="ABC_transporter-like_ATP-bd"/>
</dbReference>
<keyword evidence="1" id="KW-0813">Transport</keyword>
<reference evidence="5 6" key="1">
    <citation type="submission" date="2015-11" db="EMBL/GenBank/DDBJ databases">
        <authorList>
            <person name="Zhang Y."/>
            <person name="Guo Z."/>
        </authorList>
    </citation>
    <scope>NUCLEOTIDE SEQUENCE [LARGE SCALE GENOMIC DNA]</scope>
    <source>
        <strain evidence="5 6">KCTC 12086</strain>
    </source>
</reference>
<dbReference type="EMBL" id="CP013187">
    <property type="protein sequence ID" value="ALO43437.1"/>
    <property type="molecule type" value="Genomic_DNA"/>
</dbReference>
<protein>
    <submittedName>
        <fullName evidence="5">ABC-type antimicrobial peptide transport system, ATPase component</fullName>
    </submittedName>
</protein>
<evidence type="ECO:0000256" key="1">
    <source>
        <dbReference type="ARBA" id="ARBA00022448"/>
    </source>
</evidence>
<dbReference type="SMART" id="SM00382">
    <property type="entry name" value="AAA"/>
    <property type="match status" value="1"/>
</dbReference>
<dbReference type="STRING" id="161398.PP2015_2954"/>
<evidence type="ECO:0000256" key="2">
    <source>
        <dbReference type="ARBA" id="ARBA00022741"/>
    </source>
</evidence>
<dbReference type="InterPro" id="IPR015854">
    <property type="entry name" value="ABC_transpr_LolD-like"/>
</dbReference>
<dbReference type="GO" id="GO:0005524">
    <property type="term" value="F:ATP binding"/>
    <property type="evidence" value="ECO:0007669"/>
    <property type="project" value="UniProtKB-KW"/>
</dbReference>
<dbReference type="Gene3D" id="3.40.50.300">
    <property type="entry name" value="P-loop containing nucleotide triphosphate hydrolases"/>
    <property type="match status" value="1"/>
</dbReference>
<gene>
    <name evidence="5" type="ORF">PP2015_2954</name>
</gene>
<evidence type="ECO:0000259" key="4">
    <source>
        <dbReference type="PROSITE" id="PS50893"/>
    </source>
</evidence>
<accession>A0A0S2K5B4</accession>
<dbReference type="GO" id="GO:0016887">
    <property type="term" value="F:ATP hydrolysis activity"/>
    <property type="evidence" value="ECO:0007669"/>
    <property type="project" value="InterPro"/>
</dbReference>
<dbReference type="InterPro" id="IPR003593">
    <property type="entry name" value="AAA+_ATPase"/>
</dbReference>
<keyword evidence="6" id="KW-1185">Reference proteome</keyword>
<evidence type="ECO:0000313" key="6">
    <source>
        <dbReference type="Proteomes" id="UP000061457"/>
    </source>
</evidence>
<dbReference type="OrthoDB" id="5772660at2"/>
<dbReference type="Proteomes" id="UP000061457">
    <property type="component" value="Chromosome I"/>
</dbReference>
<proteinExistence type="predicted"/>
<sequence>MIEINNLVFSWPKHPAPTLDITELTISQGERIFLHGPSGSGKSTLLGLLAGINAIQTGDIKILDTQMRQLSAAKRDQFRADHIGTIFQNFNLLPFLDPIENVMLGCQYSKMRKSKLTQSLQQSAIDLLENLGIDHTLQAKSVSELSIGQQQRVAAARAFIGQPELIIADEPTSALDADSREAFIETLFNQAEKYQATILFVSHDHSLAQLFDRKVSLHEINGAAQ</sequence>
<name>A0A0S2K5B4_9GAMM</name>
<dbReference type="KEGG" id="pphe:PP2015_2954"/>
<evidence type="ECO:0000313" key="5">
    <source>
        <dbReference type="EMBL" id="ALO43437.1"/>
    </source>
</evidence>
<dbReference type="GO" id="GO:0005886">
    <property type="term" value="C:plasma membrane"/>
    <property type="evidence" value="ECO:0007669"/>
    <property type="project" value="TreeGrafter"/>
</dbReference>
<keyword evidence="3" id="KW-0067">ATP-binding</keyword>
<dbReference type="CDD" id="cd03255">
    <property type="entry name" value="ABC_MJ0796_LolCDE_FtsE"/>
    <property type="match status" value="1"/>
</dbReference>
<feature type="domain" description="ABC transporter" evidence="4">
    <location>
        <begin position="2"/>
        <end position="223"/>
    </location>
</feature>
<dbReference type="PANTHER" id="PTHR24220:SF611">
    <property type="entry name" value="ATP-BINDING COMPONENT OF ABC TRANSPORTER-RELATED"/>
    <property type="match status" value="1"/>
</dbReference>
<dbReference type="PATRIC" id="fig|161398.10.peg.3012"/>
<dbReference type="GO" id="GO:0022857">
    <property type="term" value="F:transmembrane transporter activity"/>
    <property type="evidence" value="ECO:0007669"/>
    <property type="project" value="TreeGrafter"/>
</dbReference>
<keyword evidence="2" id="KW-0547">Nucleotide-binding</keyword>
<dbReference type="PROSITE" id="PS50893">
    <property type="entry name" value="ABC_TRANSPORTER_2"/>
    <property type="match status" value="1"/>
</dbReference>
<evidence type="ECO:0000256" key="3">
    <source>
        <dbReference type="ARBA" id="ARBA00022840"/>
    </source>
</evidence>
<dbReference type="InterPro" id="IPR027417">
    <property type="entry name" value="P-loop_NTPase"/>
</dbReference>
<dbReference type="PANTHER" id="PTHR24220">
    <property type="entry name" value="IMPORT ATP-BINDING PROTEIN"/>
    <property type="match status" value="1"/>
</dbReference>
<dbReference type="AlphaFoldDB" id="A0A0S2K5B4"/>
<dbReference type="RefSeq" id="WP_058031094.1">
    <property type="nucleotide sequence ID" value="NZ_CP013187.1"/>
</dbReference>
<organism evidence="5 6">
    <name type="scientific">Pseudoalteromonas phenolica</name>
    <dbReference type="NCBI Taxonomy" id="161398"/>
    <lineage>
        <taxon>Bacteria</taxon>
        <taxon>Pseudomonadati</taxon>
        <taxon>Pseudomonadota</taxon>
        <taxon>Gammaproteobacteria</taxon>
        <taxon>Alteromonadales</taxon>
        <taxon>Pseudoalteromonadaceae</taxon>
        <taxon>Pseudoalteromonas</taxon>
    </lineage>
</organism>